<gene>
    <name evidence="8" type="ORF">LFAB_16820</name>
</gene>
<feature type="transmembrane region" description="Helical" evidence="6">
    <location>
        <begin position="161"/>
        <end position="183"/>
    </location>
</feature>
<proteinExistence type="predicted"/>
<dbReference type="InterPro" id="IPR036259">
    <property type="entry name" value="MFS_trans_sf"/>
</dbReference>
<dbReference type="AlphaFoldDB" id="W6T4D5"/>
<feature type="transmembrane region" description="Helical" evidence="6">
    <location>
        <begin position="74"/>
        <end position="93"/>
    </location>
</feature>
<sequence length="487" mass="52397">MTKQNLAVATVALLIANFMGGLDATIVNTALPAIMSDLNGIRLVGWVSSAFLLGTAVTTVLWGRVAEIFGNKHIFQFSVALFIASSLLGGLANNMVMLIIARALMGIGAGGMVSIPFIIYADIYPNPAQRARALGWVTAFYTLSTVVGPLVGGWLVDALSWHWVFFINLPIGLISMALLQVTYQDQPTTNRQQSFDYVGAGLLSVALIVLLFASDGLAVSWQRSLSLFVVGLALIGAFLAVEARQTHALIPLELLKNPRVQVQNVMMFLINGFMIGYSVYAPMWAQGLLGKNATMGGLTQIASSILLLVGTRWTAHLMARLPYKRIVLIGTMSVLISALAMTFATQSAPYWWLIVSGAFEGFGMGLAFTPMQVSLQDGVRRELVAISTTFGLLFRTLGQTFMASIFGAVLSLSTAQQTAATSGRITTAMINRLSDASTAQTLPAQLLPAMRTILFNGLHHIMLIGLGLVAISFVLNLIRRAPEKQPR</sequence>
<evidence type="ECO:0000313" key="8">
    <source>
        <dbReference type="EMBL" id="ETY72543.1"/>
    </source>
</evidence>
<dbReference type="PRINTS" id="PR01036">
    <property type="entry name" value="TCRTETB"/>
</dbReference>
<evidence type="ECO:0000259" key="7">
    <source>
        <dbReference type="PROSITE" id="PS50850"/>
    </source>
</evidence>
<evidence type="ECO:0000256" key="5">
    <source>
        <dbReference type="ARBA" id="ARBA00023136"/>
    </source>
</evidence>
<dbReference type="OrthoDB" id="9812221at2"/>
<dbReference type="GO" id="GO:0005886">
    <property type="term" value="C:plasma membrane"/>
    <property type="evidence" value="ECO:0007669"/>
    <property type="project" value="UniProtKB-SubCell"/>
</dbReference>
<keyword evidence="2" id="KW-0813">Transport</keyword>
<keyword evidence="3 6" id="KW-0812">Transmembrane</keyword>
<dbReference type="Pfam" id="PF07690">
    <property type="entry name" value="MFS_1"/>
    <property type="match status" value="1"/>
</dbReference>
<feature type="transmembrane region" description="Helical" evidence="6">
    <location>
        <begin position="133"/>
        <end position="155"/>
    </location>
</feature>
<dbReference type="PANTHER" id="PTHR23501">
    <property type="entry name" value="MAJOR FACILITATOR SUPERFAMILY"/>
    <property type="match status" value="1"/>
</dbReference>
<feature type="transmembrane region" description="Helical" evidence="6">
    <location>
        <begin position="264"/>
        <end position="285"/>
    </location>
</feature>
<dbReference type="PANTHER" id="PTHR23501:SF191">
    <property type="entry name" value="VACUOLAR BASIC AMINO ACID TRANSPORTER 4"/>
    <property type="match status" value="1"/>
</dbReference>
<feature type="transmembrane region" description="Helical" evidence="6">
    <location>
        <begin position="350"/>
        <end position="371"/>
    </location>
</feature>
<dbReference type="InterPro" id="IPR020846">
    <property type="entry name" value="MFS_dom"/>
</dbReference>
<dbReference type="InterPro" id="IPR011701">
    <property type="entry name" value="MFS"/>
</dbReference>
<feature type="transmembrane region" description="Helical" evidence="6">
    <location>
        <begin position="457"/>
        <end position="478"/>
    </location>
</feature>
<dbReference type="PATRIC" id="fig|1400520.3.peg.3307"/>
<name>W6T4D5_9LACO</name>
<dbReference type="Gene3D" id="1.20.1250.20">
    <property type="entry name" value="MFS general substrate transporter like domains"/>
    <property type="match status" value="1"/>
</dbReference>
<feature type="transmembrane region" description="Helical" evidence="6">
    <location>
        <begin position="40"/>
        <end position="62"/>
    </location>
</feature>
<accession>W6T4D5</accession>
<dbReference type="Proteomes" id="UP000019247">
    <property type="component" value="Unassembled WGS sequence"/>
</dbReference>
<dbReference type="RefSeq" id="WP_033614894.1">
    <property type="nucleotide sequence ID" value="NZ_KK036540.1"/>
</dbReference>
<keyword evidence="5 6" id="KW-0472">Membrane</keyword>
<feature type="domain" description="Major facilitator superfamily (MFS) profile" evidence="7">
    <location>
        <begin position="9"/>
        <end position="484"/>
    </location>
</feature>
<dbReference type="STRING" id="1400520.LFAB_16820"/>
<evidence type="ECO:0000256" key="4">
    <source>
        <dbReference type="ARBA" id="ARBA00022989"/>
    </source>
</evidence>
<dbReference type="EMBL" id="AWWK01000094">
    <property type="protein sequence ID" value="ETY72543.1"/>
    <property type="molecule type" value="Genomic_DNA"/>
</dbReference>
<organism evidence="8 9">
    <name type="scientific">Lactiplantibacillus fabifermentans T30PCM01</name>
    <dbReference type="NCBI Taxonomy" id="1400520"/>
    <lineage>
        <taxon>Bacteria</taxon>
        <taxon>Bacillati</taxon>
        <taxon>Bacillota</taxon>
        <taxon>Bacilli</taxon>
        <taxon>Lactobacillales</taxon>
        <taxon>Lactobacillaceae</taxon>
        <taxon>Lactiplantibacillus</taxon>
    </lineage>
</organism>
<evidence type="ECO:0000313" key="9">
    <source>
        <dbReference type="Proteomes" id="UP000019247"/>
    </source>
</evidence>
<feature type="transmembrane region" description="Helical" evidence="6">
    <location>
        <begin position="326"/>
        <end position="344"/>
    </location>
</feature>
<feature type="transmembrane region" description="Helical" evidence="6">
    <location>
        <begin position="195"/>
        <end position="213"/>
    </location>
</feature>
<reference evidence="8 9" key="1">
    <citation type="journal article" date="2014" name="Genome Announc.">
        <title>Genome Sequence of Lactobacillus fabifermentans Strain T30PCM01, Isolated from Fermenting Grape Marc.</title>
        <authorList>
            <person name="Treu L."/>
            <person name="Vendramin V."/>
            <person name="Bovo B."/>
            <person name="Giacomini A."/>
            <person name="Corich V."/>
            <person name="Campanaro S."/>
        </authorList>
    </citation>
    <scope>NUCLEOTIDE SEQUENCE [LARGE SCALE GENOMIC DNA]</scope>
    <source>
        <strain evidence="8 9">T30PCM01</strain>
    </source>
</reference>
<comment type="caution">
    <text evidence="8">The sequence shown here is derived from an EMBL/GenBank/DDBJ whole genome shotgun (WGS) entry which is preliminary data.</text>
</comment>
<evidence type="ECO:0000256" key="1">
    <source>
        <dbReference type="ARBA" id="ARBA00004651"/>
    </source>
</evidence>
<feature type="transmembrane region" description="Helical" evidence="6">
    <location>
        <begin position="297"/>
        <end position="314"/>
    </location>
</feature>
<dbReference type="SUPFAM" id="SSF103473">
    <property type="entry name" value="MFS general substrate transporter"/>
    <property type="match status" value="1"/>
</dbReference>
<evidence type="ECO:0000256" key="3">
    <source>
        <dbReference type="ARBA" id="ARBA00022692"/>
    </source>
</evidence>
<dbReference type="HOGENOM" id="CLU_000960_2_5_9"/>
<protein>
    <submittedName>
        <fullName evidence="8">Multidrug transporter</fullName>
    </submittedName>
</protein>
<feature type="transmembrane region" description="Helical" evidence="6">
    <location>
        <begin position="383"/>
        <end position="406"/>
    </location>
</feature>
<evidence type="ECO:0000256" key="6">
    <source>
        <dbReference type="SAM" id="Phobius"/>
    </source>
</evidence>
<evidence type="ECO:0000256" key="2">
    <source>
        <dbReference type="ARBA" id="ARBA00022448"/>
    </source>
</evidence>
<feature type="transmembrane region" description="Helical" evidence="6">
    <location>
        <begin position="99"/>
        <end position="121"/>
    </location>
</feature>
<keyword evidence="4 6" id="KW-1133">Transmembrane helix</keyword>
<comment type="subcellular location">
    <subcellularLocation>
        <location evidence="1">Cell membrane</location>
        <topology evidence="1">Multi-pass membrane protein</topology>
    </subcellularLocation>
</comment>
<dbReference type="Gene3D" id="1.20.1720.10">
    <property type="entry name" value="Multidrug resistance protein D"/>
    <property type="match status" value="1"/>
</dbReference>
<feature type="transmembrane region" description="Helical" evidence="6">
    <location>
        <begin position="225"/>
        <end position="243"/>
    </location>
</feature>
<dbReference type="eggNOG" id="COG2814">
    <property type="taxonomic scope" value="Bacteria"/>
</dbReference>
<dbReference type="PROSITE" id="PS50850">
    <property type="entry name" value="MFS"/>
    <property type="match status" value="1"/>
</dbReference>
<dbReference type="GO" id="GO:0022857">
    <property type="term" value="F:transmembrane transporter activity"/>
    <property type="evidence" value="ECO:0007669"/>
    <property type="project" value="InterPro"/>
</dbReference>